<evidence type="ECO:0000313" key="3">
    <source>
        <dbReference type="Proteomes" id="UP001381693"/>
    </source>
</evidence>
<dbReference type="AlphaFoldDB" id="A0AAN9A8N7"/>
<name>A0AAN9A8N7_HALRR</name>
<feature type="compositionally biased region" description="Low complexity" evidence="1">
    <location>
        <begin position="438"/>
        <end position="456"/>
    </location>
</feature>
<feature type="region of interest" description="Disordered" evidence="1">
    <location>
        <begin position="280"/>
        <end position="305"/>
    </location>
</feature>
<feature type="region of interest" description="Disordered" evidence="1">
    <location>
        <begin position="109"/>
        <end position="177"/>
    </location>
</feature>
<protein>
    <submittedName>
        <fullName evidence="2">Uncharacterized protein</fullName>
    </submittedName>
</protein>
<comment type="caution">
    <text evidence="2">The sequence shown here is derived from an EMBL/GenBank/DDBJ whole genome shotgun (WGS) entry which is preliminary data.</text>
</comment>
<feature type="region of interest" description="Disordered" evidence="1">
    <location>
        <begin position="231"/>
        <end position="254"/>
    </location>
</feature>
<proteinExistence type="predicted"/>
<feature type="region of interest" description="Disordered" evidence="1">
    <location>
        <begin position="431"/>
        <end position="468"/>
    </location>
</feature>
<evidence type="ECO:0000256" key="1">
    <source>
        <dbReference type="SAM" id="MobiDB-lite"/>
    </source>
</evidence>
<dbReference type="EMBL" id="JAXCGZ010011861">
    <property type="protein sequence ID" value="KAK7074032.1"/>
    <property type="molecule type" value="Genomic_DNA"/>
</dbReference>
<sequence>MSRENRSKAGHGKGESVKGSVLVSWLLEDTTPHSLGDSLIAIRAGWMGKDCSLLYPECPLQPDPHPAAKEAITFFSRLQFAATGPQTDASDDQPSSAIRPQVDRIDSIPELSNQTPEPPHPSHMNNPYVTPTPNPHFHHLHSHPMVTNSPPPAYNYRLPEDEPSQQPNRGLINDDKDTYNNAAEIQAYYTRYKGQGPMAVPGSQYSSKYGQYDDEKNMSEDRDKQLYDKYDSPSVSSVEGEISGSNSVSGMALQDRPTGNNVKVWEEFFKAGLYGANVPQTSLNKKEEQASESSPEKSTRLQKPVKRPVMTSLNKIGALLPDQPGFYANPGFSFVNKPSGLINQGIAKPSRTNRPGRPYFNLTQLQKRQQTGIPSNTSPPPSATPYVKKYKFGLRRGLPASNVNGYNAYINNNNNLYQRQKPWYAYITPPRYRPNSSTPETTPKTIQTTTTTPSTTAHPLASKDIAPFGPEDAVTDVMRNELLYEYIRDRQGNIPIEDKRSLS</sequence>
<evidence type="ECO:0000313" key="2">
    <source>
        <dbReference type="EMBL" id="KAK7074032.1"/>
    </source>
</evidence>
<gene>
    <name evidence="2" type="ORF">SK128_023845</name>
</gene>
<feature type="region of interest" description="Disordered" evidence="1">
    <location>
        <begin position="194"/>
        <end position="217"/>
    </location>
</feature>
<keyword evidence="3" id="KW-1185">Reference proteome</keyword>
<reference evidence="2 3" key="1">
    <citation type="submission" date="2023-11" db="EMBL/GenBank/DDBJ databases">
        <title>Halocaridina rubra genome assembly.</title>
        <authorList>
            <person name="Smith C."/>
        </authorList>
    </citation>
    <scope>NUCLEOTIDE SEQUENCE [LARGE SCALE GENOMIC DNA]</scope>
    <source>
        <strain evidence="2">EP-1</strain>
        <tissue evidence="2">Whole</tissue>
    </source>
</reference>
<organism evidence="2 3">
    <name type="scientific">Halocaridina rubra</name>
    <name type="common">Hawaiian red shrimp</name>
    <dbReference type="NCBI Taxonomy" id="373956"/>
    <lineage>
        <taxon>Eukaryota</taxon>
        <taxon>Metazoa</taxon>
        <taxon>Ecdysozoa</taxon>
        <taxon>Arthropoda</taxon>
        <taxon>Crustacea</taxon>
        <taxon>Multicrustacea</taxon>
        <taxon>Malacostraca</taxon>
        <taxon>Eumalacostraca</taxon>
        <taxon>Eucarida</taxon>
        <taxon>Decapoda</taxon>
        <taxon>Pleocyemata</taxon>
        <taxon>Caridea</taxon>
        <taxon>Atyoidea</taxon>
        <taxon>Atyidae</taxon>
        <taxon>Halocaridina</taxon>
    </lineage>
</organism>
<feature type="compositionally biased region" description="Low complexity" evidence="1">
    <location>
        <begin position="232"/>
        <end position="250"/>
    </location>
</feature>
<dbReference type="Proteomes" id="UP001381693">
    <property type="component" value="Unassembled WGS sequence"/>
</dbReference>
<accession>A0AAN9A8N7</accession>
<feature type="compositionally biased region" description="Basic and acidic residues" evidence="1">
    <location>
        <begin position="284"/>
        <end position="299"/>
    </location>
</feature>